<dbReference type="Gene3D" id="1.10.1220.10">
    <property type="entry name" value="Met repressor-like"/>
    <property type="match status" value="1"/>
</dbReference>
<feature type="compositionally biased region" description="Basic and acidic residues" evidence="1">
    <location>
        <begin position="270"/>
        <end position="280"/>
    </location>
</feature>
<feature type="region of interest" description="Disordered" evidence="1">
    <location>
        <begin position="174"/>
        <end position="202"/>
    </location>
</feature>
<comment type="caution">
    <text evidence="2">The sequence shown here is derived from an EMBL/GenBank/DDBJ whole genome shotgun (WGS) entry which is preliminary data.</text>
</comment>
<accession>A0A9X1A9H0</accession>
<keyword evidence="3" id="KW-1185">Reference proteome</keyword>
<dbReference type="GO" id="GO:0006355">
    <property type="term" value="P:regulation of DNA-templated transcription"/>
    <property type="evidence" value="ECO:0007669"/>
    <property type="project" value="InterPro"/>
</dbReference>
<evidence type="ECO:0000256" key="1">
    <source>
        <dbReference type="SAM" id="MobiDB-lite"/>
    </source>
</evidence>
<dbReference type="AlphaFoldDB" id="A0A9X1A9H0"/>
<evidence type="ECO:0000313" key="2">
    <source>
        <dbReference type="EMBL" id="MBT1155753.1"/>
    </source>
</evidence>
<proteinExistence type="predicted"/>
<dbReference type="InterPro" id="IPR013321">
    <property type="entry name" value="Arc_rbn_hlx_hlx"/>
</dbReference>
<gene>
    <name evidence="2" type="ORF">J1C56_09125</name>
</gene>
<reference evidence="2" key="2">
    <citation type="submission" date="2021-03" db="EMBL/GenBank/DDBJ databases">
        <authorList>
            <person name="Artuso I."/>
            <person name="Turrini P."/>
            <person name="Pirolo M."/>
            <person name="Lugli G.A."/>
            <person name="Ventura M."/>
            <person name="Visca P."/>
        </authorList>
    </citation>
    <scope>NUCLEOTIDE SEQUENCE</scope>
    <source>
        <strain evidence="2">LMG 26462</strain>
    </source>
</reference>
<feature type="region of interest" description="Disordered" evidence="1">
    <location>
        <begin position="262"/>
        <end position="286"/>
    </location>
</feature>
<name>A0A9X1A9H0_9HYPH</name>
<dbReference type="Proteomes" id="UP001138921">
    <property type="component" value="Unassembled WGS sequence"/>
</dbReference>
<dbReference type="EMBL" id="JAFLWW010000002">
    <property type="protein sequence ID" value="MBT1155753.1"/>
    <property type="molecule type" value="Genomic_DNA"/>
</dbReference>
<sequence length="286" mass="31830">MARPLDACISPAAAARHKKHRTGKVKLGKCILSSRADAETKQPFSVNVLRLREIEQLIVARHGQFVPETDDADLFIKAAAYALNAHCRRRGLDFEVALRGWCNRWCPWVLSQAATLLRPILHALRSRRLDLGADEVAGLLNVTLWERNAQEFRSIGACDVPTEIRKGIARNVKRDRDRERQVNKRRAAGVQPRKQWEAANSLSKTRPWEAEGISRAQWYRRHNATGPSRLGIIKSSGDTLVSSPLGAPFQIKAPSGVVASFKSPSANDDEPLHAVEEVSRRMGVAS</sequence>
<reference evidence="2" key="1">
    <citation type="journal article" date="2021" name="Microorganisms">
        <title>Phylogenomic Reconstruction and Metabolic Potential of the Genus Aminobacter.</title>
        <authorList>
            <person name="Artuso I."/>
            <person name="Turrini P."/>
            <person name="Pirolo M."/>
            <person name="Lugli G.A."/>
            <person name="Ventura M."/>
            <person name="Visca P."/>
        </authorList>
    </citation>
    <scope>NUCLEOTIDE SEQUENCE</scope>
    <source>
        <strain evidence="2">LMG 26462</strain>
    </source>
</reference>
<organism evidence="2 3">
    <name type="scientific">Aminobacter anthyllidis</name>
    <dbReference type="NCBI Taxonomy" id="1035067"/>
    <lineage>
        <taxon>Bacteria</taxon>
        <taxon>Pseudomonadati</taxon>
        <taxon>Pseudomonadota</taxon>
        <taxon>Alphaproteobacteria</taxon>
        <taxon>Hyphomicrobiales</taxon>
        <taxon>Phyllobacteriaceae</taxon>
        <taxon>Aminobacter</taxon>
    </lineage>
</organism>
<protein>
    <submittedName>
        <fullName evidence="2">Uncharacterized protein</fullName>
    </submittedName>
</protein>
<dbReference type="RefSeq" id="WP_214388073.1">
    <property type="nucleotide sequence ID" value="NZ_JAFLWW010000002.1"/>
</dbReference>
<evidence type="ECO:0000313" key="3">
    <source>
        <dbReference type="Proteomes" id="UP001138921"/>
    </source>
</evidence>